<dbReference type="EMBL" id="VUOC01000004">
    <property type="protein sequence ID" value="KAA2239996.1"/>
    <property type="molecule type" value="Genomic_DNA"/>
</dbReference>
<gene>
    <name evidence="2" type="ORF">F0L74_27850</name>
</gene>
<sequence>MSSAYHIIRHYAFDVQFDTRARAYSLQNRISELFRQRLATDTEQLLERMVPENMIAVLDRLELDLGRIQLKDLEQELPVRLMDALEKALTGVLNSSVSGQQYQLSGPVNVKHGDDRLLDWLHHYLLTGSLPWWATAAERAEPEQPLLQLAAAAPDRLAAFLRRIAQAEYVRKRIAWQFSVKALQQIVQVLEPAEAAFIFAYSKEVLQVQQQRQIVQTEGTTLERAVWLFVLTYLVTESSSQFNRKQFVRSQLSQLARHFNISYEQLLQLFYDALNFYAQQVKESSVGAFIRTLYEESAGLPASGATRRYQRRSTDQQGITAAETTEEQIAILRYYLEHGSFPWWAPPVSLTVLYMQVRALAREAASPLQRLLTTVLRQQTAWKRWVEIISASLSLSSAGLDAAPDALLLPFFDTAGGQPEGVALLTGASSEQQQLRDILLYRLIYGSVPWWGSGYAHFSLNSLLLQLIEQWPEQAVAVFKYAGTAPAAMERFITGIEAPVFFRIAHMAGLPPAAQEVYESVYALLQHISASIAPGTGTGLQLPLKKALWQTWAGSGYMSLTLAAFIDAAILLWSEDIHIIPGSLLLLMKHSLPAVKSTSGHDWLADHLQKLMNSRETEWEAVSHIMSREWEPAAAAGYHPLLLLVRKGIVPTNVTEMAATGRTVMEWLRAYLRTGHLPAEAGVLSAQETSWLAVKMLEWLYVNNREVLPGVAAAVEAVPVTLNRLFELWQLTGATPAPIRELLAGWMEQAITPPASGTMIVRDGLWEEVAATAPVVLPATQRSSLPAAASRLLHRLRQYETLTPFSEQQHWLEQAVQLVSYYLDRQELPDHLGVVSTAVMHELLKQAVWVLYREKPAVLSHLFSSSNGPVSARMQVYNLFATPAGIQEIQLRQSLEKYALQDSLLLLQETAGASIHRPIAGFREAIQYYQQQSRQERSSFYKKVFQHTVLVQHAAQQLDDATFLEMMQDIDIGWGHPATSALKELQQLLDLVITDSQEREQVRVLFRQFHILLLAGHFTLHNAREYAQRFLAFMAANGHTGIQRLTGRLAEMKQEAAASSYLHLRNILPALQEQAAQYAQAHTRQEEVRDALYEKDVESLLTSGQLHPAPDQTATETNPVQSAEQAATTRNINEAGLLPVRRRRPGEEDPLALPERQDWKEIKKPAPETIYVANAGLVVLHPFLATGFQHLGYTQGGQFTSQDAKYRAVHFLQYTVTGQENPPEHELVLNKVLCSIPLEEPVPLDIVLTDAEKQLATGLLNAVIQQWDKMKNTSIEGFRGSFLIRDGALHETEEAWHLRVETRGYDVIMQTMPWGLGMIKAAWMEKMLLTEWIYA</sequence>
<dbReference type="Proteomes" id="UP000324611">
    <property type="component" value="Unassembled WGS sequence"/>
</dbReference>
<dbReference type="RefSeq" id="WP_149841173.1">
    <property type="nucleotide sequence ID" value="NZ_VUOC01000004.1"/>
</dbReference>
<accession>A0A5B2VNM6</accession>
<evidence type="ECO:0000313" key="3">
    <source>
        <dbReference type="Proteomes" id="UP000324611"/>
    </source>
</evidence>
<proteinExistence type="predicted"/>
<protein>
    <submittedName>
        <fullName evidence="2">Uncharacterized protein</fullName>
    </submittedName>
</protein>
<keyword evidence="3" id="KW-1185">Reference proteome</keyword>
<feature type="region of interest" description="Disordered" evidence="1">
    <location>
        <begin position="1104"/>
        <end position="1153"/>
    </location>
</feature>
<reference evidence="2 3" key="2">
    <citation type="submission" date="2019-09" db="EMBL/GenBank/DDBJ databases">
        <authorList>
            <person name="Jin C."/>
        </authorList>
    </citation>
    <scope>NUCLEOTIDE SEQUENCE [LARGE SCALE GENOMIC DNA]</scope>
    <source>
        <strain evidence="2 3">BN140078</strain>
    </source>
</reference>
<dbReference type="InterPro" id="IPR045538">
    <property type="entry name" value="CIS_TMP"/>
</dbReference>
<evidence type="ECO:0000313" key="2">
    <source>
        <dbReference type="EMBL" id="KAA2239996.1"/>
    </source>
</evidence>
<feature type="compositionally biased region" description="Polar residues" evidence="1">
    <location>
        <begin position="1112"/>
        <end position="1132"/>
    </location>
</feature>
<dbReference type="Pfam" id="PF19268">
    <property type="entry name" value="CIS_TMP"/>
    <property type="match status" value="4"/>
</dbReference>
<comment type="caution">
    <text evidence="2">The sequence shown here is derived from an EMBL/GenBank/DDBJ whole genome shotgun (WGS) entry which is preliminary data.</text>
</comment>
<reference evidence="2 3" key="1">
    <citation type="submission" date="2019-09" db="EMBL/GenBank/DDBJ databases">
        <title>Chitinophaga ginsengihumi sp. nov., isolated from soil of ginseng rhizosphere.</title>
        <authorList>
            <person name="Lee J."/>
        </authorList>
    </citation>
    <scope>NUCLEOTIDE SEQUENCE [LARGE SCALE GENOMIC DNA]</scope>
    <source>
        <strain evidence="2 3">BN140078</strain>
    </source>
</reference>
<organism evidence="2 3">
    <name type="scientific">Chitinophaga agrisoli</name>
    <dbReference type="NCBI Taxonomy" id="2607653"/>
    <lineage>
        <taxon>Bacteria</taxon>
        <taxon>Pseudomonadati</taxon>
        <taxon>Bacteroidota</taxon>
        <taxon>Chitinophagia</taxon>
        <taxon>Chitinophagales</taxon>
        <taxon>Chitinophagaceae</taxon>
        <taxon>Chitinophaga</taxon>
    </lineage>
</organism>
<name>A0A5B2VNM6_9BACT</name>
<evidence type="ECO:0000256" key="1">
    <source>
        <dbReference type="SAM" id="MobiDB-lite"/>
    </source>
</evidence>